<protein>
    <submittedName>
        <fullName evidence="1">Uncharacterized protein</fullName>
    </submittedName>
</protein>
<keyword evidence="2" id="KW-1185">Reference proteome</keyword>
<gene>
    <name evidence="1" type="ORF">HW450_03665</name>
</gene>
<dbReference type="RefSeq" id="WP_182386659.1">
    <property type="nucleotide sequence ID" value="NZ_CP059833.1"/>
</dbReference>
<proteinExistence type="predicted"/>
<accession>A0A7G5FGV1</accession>
<reference evidence="1 2" key="1">
    <citation type="submission" date="2020-07" db="EMBL/GenBank/DDBJ databases">
        <title>non toxigenic Corynebacterium sp. nov from a clinical source.</title>
        <authorList>
            <person name="Bernier A.-M."/>
            <person name="Bernard K."/>
        </authorList>
    </citation>
    <scope>NUCLEOTIDE SEQUENCE [LARGE SCALE GENOMIC DNA]</scope>
    <source>
        <strain evidence="2">NML 93-0612</strain>
    </source>
</reference>
<evidence type="ECO:0000313" key="1">
    <source>
        <dbReference type="EMBL" id="QMV85842.1"/>
    </source>
</evidence>
<evidence type="ECO:0000313" key="2">
    <source>
        <dbReference type="Proteomes" id="UP000515570"/>
    </source>
</evidence>
<sequence length="88" mass="10258">MSPETANLVLNRDRNISPITLEACETIASLNYEYAVELRISEKHWARVSRWKDSMYQLDPELITNENPWRIVRRLVGGEDVIEWGKVA</sequence>
<dbReference type="Proteomes" id="UP000515570">
    <property type="component" value="Chromosome"/>
</dbReference>
<dbReference type="EMBL" id="CP059833">
    <property type="protein sequence ID" value="QMV85842.1"/>
    <property type="molecule type" value="Genomic_DNA"/>
</dbReference>
<dbReference type="AlphaFoldDB" id="A0A7G5FGV1"/>
<name>A0A7G5FGV1_9CORY</name>
<organism evidence="1 2">
    <name type="scientific">Corynebacterium hindlerae</name>
    <dbReference type="NCBI Taxonomy" id="699041"/>
    <lineage>
        <taxon>Bacteria</taxon>
        <taxon>Bacillati</taxon>
        <taxon>Actinomycetota</taxon>
        <taxon>Actinomycetes</taxon>
        <taxon>Mycobacteriales</taxon>
        <taxon>Corynebacteriaceae</taxon>
        <taxon>Corynebacterium</taxon>
    </lineage>
</organism>